<gene>
    <name evidence="1" type="ORF">ACJEBM_12800</name>
</gene>
<name>A0ACC7MUD3_9PSED</name>
<accession>A0ACC7MUD3</accession>
<keyword evidence="2" id="KW-1185">Reference proteome</keyword>
<protein>
    <submittedName>
        <fullName evidence="1">Uncharacterized protein</fullName>
    </submittedName>
</protein>
<evidence type="ECO:0000313" key="1">
    <source>
        <dbReference type="EMBL" id="MFK9081549.1"/>
    </source>
</evidence>
<comment type="caution">
    <text evidence="1">The sequence shown here is derived from an EMBL/GenBank/DDBJ whole genome shotgun (WGS) entry which is preliminary data.</text>
</comment>
<dbReference type="EMBL" id="JBJHQE010000019">
    <property type="protein sequence ID" value="MFK9081549.1"/>
    <property type="molecule type" value="Genomic_DNA"/>
</dbReference>
<sequence length="260" mass="28898">MWLIRVTGLFFGCLLGSTAIAGNAGCNGIGLREAYSSLDIHGAKACFVYTMEAGNEEKHSRDPNGISLYSVTLFNSPKLVYKFPRTGTKGEITEAFFLPVAGVDEEMLFVIHRMEAPRSWDSISDIYNVSALRWESGALHLDQKRARFFDLGGDTIDEQGRSTFAYPYKDKKSVEAAISSPLFYSVIADNKITGTILEKTFLHDGDSEPLPQKSSKMYLIKGDRVVVEDSMAGWCRVSYQAKVKIIKKWAQCKSINFSAS</sequence>
<reference evidence="1" key="1">
    <citation type="submission" date="2024-11" db="EMBL/GenBank/DDBJ databases">
        <authorList>
            <person name="Lucas J.A."/>
        </authorList>
    </citation>
    <scope>NUCLEOTIDE SEQUENCE</scope>
    <source>
        <strain evidence="1">Z 8.8</strain>
    </source>
</reference>
<dbReference type="Proteomes" id="UP001622950">
    <property type="component" value="Unassembled WGS sequence"/>
</dbReference>
<evidence type="ECO:0000313" key="2">
    <source>
        <dbReference type="Proteomes" id="UP001622950"/>
    </source>
</evidence>
<organism evidence="1 2">
    <name type="scientific">Pseudomonas neuropathica</name>
    <dbReference type="NCBI Taxonomy" id="2730425"/>
    <lineage>
        <taxon>Bacteria</taxon>
        <taxon>Pseudomonadati</taxon>
        <taxon>Pseudomonadota</taxon>
        <taxon>Gammaproteobacteria</taxon>
        <taxon>Pseudomonadales</taxon>
        <taxon>Pseudomonadaceae</taxon>
        <taxon>Pseudomonas</taxon>
    </lineage>
</organism>
<proteinExistence type="predicted"/>